<comment type="caution">
    <text evidence="8">The sequence shown here is derived from an EMBL/GenBank/DDBJ whole genome shotgun (WGS) entry which is preliminary data.</text>
</comment>
<feature type="transmembrane region" description="Helical" evidence="6">
    <location>
        <begin position="344"/>
        <end position="370"/>
    </location>
</feature>
<dbReference type="InterPro" id="IPR020846">
    <property type="entry name" value="MFS_dom"/>
</dbReference>
<dbReference type="InterPro" id="IPR004752">
    <property type="entry name" value="AmpG_permease/AT-1"/>
</dbReference>
<protein>
    <submittedName>
        <fullName evidence="8">MFS transporter</fullName>
    </submittedName>
</protein>
<feature type="domain" description="Major facilitator superfamily (MFS) profile" evidence="7">
    <location>
        <begin position="11"/>
        <end position="435"/>
    </location>
</feature>
<feature type="transmembrane region" description="Helical" evidence="6">
    <location>
        <begin position="109"/>
        <end position="131"/>
    </location>
</feature>
<dbReference type="NCBIfam" id="TIGR00901">
    <property type="entry name" value="2A0125"/>
    <property type="match status" value="1"/>
</dbReference>
<gene>
    <name evidence="8" type="ORF">GH984_05415</name>
</gene>
<name>A0A6N7QR24_9GAMM</name>
<feature type="transmembrane region" description="Helical" evidence="6">
    <location>
        <begin position="319"/>
        <end position="338"/>
    </location>
</feature>
<evidence type="ECO:0000256" key="5">
    <source>
        <dbReference type="ARBA" id="ARBA00023136"/>
    </source>
</evidence>
<reference evidence="8 9" key="1">
    <citation type="submission" date="2019-11" db="EMBL/GenBank/DDBJ databases">
        <authorList>
            <person name="Zhang X.Y."/>
        </authorList>
    </citation>
    <scope>NUCLEOTIDE SEQUENCE [LARGE SCALE GENOMIC DNA]</scope>
    <source>
        <strain evidence="8 9">C176</strain>
    </source>
</reference>
<evidence type="ECO:0000256" key="1">
    <source>
        <dbReference type="ARBA" id="ARBA00004141"/>
    </source>
</evidence>
<keyword evidence="5 6" id="KW-0472">Membrane</keyword>
<keyword evidence="2" id="KW-0813">Transport</keyword>
<evidence type="ECO:0000256" key="3">
    <source>
        <dbReference type="ARBA" id="ARBA00022692"/>
    </source>
</evidence>
<sequence length="451" mass="48729">MGALSIYRRPAVITMLLLGFSAGLPFMLVFATLTAWLREVDVSRTAIGFFSWVGITYSIKFIWAPVVDRLPLPLLSRLLGRRRAWILLGQTGIMLGLIGMAFSDPTVTLLPVALFALLVAFSSATQDIAIDAYRIESEIDRFQGAMAATYQMGYRFAILASYTGALYLAEGFDWRSAYLAMAVLMSIGMLTILLRPEPIVQIDRATLAQEERVTAFIDRTPNLPSWAQQTGAWLISAVVCPLTDFFSRFRWFALVILGLVATFRISDIAMASMANPLYIDLGYSKAVIANISGAYGLAMTIIGALAGGLVAARFGLMRPLLVGAILVASTNLLFAWMAGQDGSVVALMLVISADNFSGGFAGAVFIAWLSSLTNTAYTATQYALFSSLMTLPGKFLSGFGGVVVDAMGYPIFFISAATLGLPAIGLVVIIMRWTRTHGGGDNSQDSQRRTE</sequence>
<evidence type="ECO:0000313" key="9">
    <source>
        <dbReference type="Proteomes" id="UP000433788"/>
    </source>
</evidence>
<feature type="transmembrane region" description="Helical" evidence="6">
    <location>
        <begin position="409"/>
        <end position="430"/>
    </location>
</feature>
<dbReference type="SUPFAM" id="SSF103473">
    <property type="entry name" value="MFS general substrate transporter"/>
    <property type="match status" value="1"/>
</dbReference>
<feature type="transmembrane region" description="Helical" evidence="6">
    <location>
        <begin position="84"/>
        <end position="103"/>
    </location>
</feature>
<feature type="transmembrane region" description="Helical" evidence="6">
    <location>
        <begin position="12"/>
        <end position="36"/>
    </location>
</feature>
<keyword evidence="4 6" id="KW-1133">Transmembrane helix</keyword>
<dbReference type="GO" id="GO:0022857">
    <property type="term" value="F:transmembrane transporter activity"/>
    <property type="evidence" value="ECO:0007669"/>
    <property type="project" value="InterPro"/>
</dbReference>
<dbReference type="Pfam" id="PF07690">
    <property type="entry name" value="MFS_1"/>
    <property type="match status" value="1"/>
</dbReference>
<organism evidence="8 9">
    <name type="scientific">Spiribacter salilacus</name>
    <dbReference type="NCBI Taxonomy" id="2664894"/>
    <lineage>
        <taxon>Bacteria</taxon>
        <taxon>Pseudomonadati</taxon>
        <taxon>Pseudomonadota</taxon>
        <taxon>Gammaproteobacteria</taxon>
        <taxon>Chromatiales</taxon>
        <taxon>Ectothiorhodospiraceae</taxon>
        <taxon>Spiribacter</taxon>
    </lineage>
</organism>
<dbReference type="Gene3D" id="1.20.1250.20">
    <property type="entry name" value="MFS general substrate transporter like domains"/>
    <property type="match status" value="2"/>
</dbReference>
<evidence type="ECO:0000256" key="2">
    <source>
        <dbReference type="ARBA" id="ARBA00022448"/>
    </source>
</evidence>
<feature type="transmembrane region" description="Helical" evidence="6">
    <location>
        <begin position="42"/>
        <end position="63"/>
    </location>
</feature>
<dbReference type="PANTHER" id="PTHR12778:SF10">
    <property type="entry name" value="MAJOR FACILITATOR SUPERFAMILY DOMAIN-CONTAINING PROTEIN 3"/>
    <property type="match status" value="1"/>
</dbReference>
<keyword evidence="3 6" id="KW-0812">Transmembrane</keyword>
<feature type="transmembrane region" description="Helical" evidence="6">
    <location>
        <begin position="382"/>
        <end position="403"/>
    </location>
</feature>
<comment type="subcellular location">
    <subcellularLocation>
        <location evidence="1">Membrane</location>
        <topology evidence="1">Multi-pass membrane protein</topology>
    </subcellularLocation>
</comment>
<accession>A0A6N7QR24</accession>
<keyword evidence="9" id="KW-1185">Reference proteome</keyword>
<dbReference type="RefSeq" id="WP_153719172.1">
    <property type="nucleotide sequence ID" value="NZ_WJPP01000002.1"/>
</dbReference>
<dbReference type="Proteomes" id="UP000433788">
    <property type="component" value="Unassembled WGS sequence"/>
</dbReference>
<feature type="transmembrane region" description="Helical" evidence="6">
    <location>
        <begin position="251"/>
        <end position="274"/>
    </location>
</feature>
<evidence type="ECO:0000256" key="6">
    <source>
        <dbReference type="SAM" id="Phobius"/>
    </source>
</evidence>
<dbReference type="GO" id="GO:0016020">
    <property type="term" value="C:membrane"/>
    <property type="evidence" value="ECO:0007669"/>
    <property type="project" value="UniProtKB-SubCell"/>
</dbReference>
<evidence type="ECO:0000259" key="7">
    <source>
        <dbReference type="PROSITE" id="PS50850"/>
    </source>
</evidence>
<feature type="transmembrane region" description="Helical" evidence="6">
    <location>
        <begin position="175"/>
        <end position="194"/>
    </location>
</feature>
<feature type="transmembrane region" description="Helical" evidence="6">
    <location>
        <begin position="294"/>
        <end position="312"/>
    </location>
</feature>
<feature type="transmembrane region" description="Helical" evidence="6">
    <location>
        <begin position="152"/>
        <end position="169"/>
    </location>
</feature>
<dbReference type="AlphaFoldDB" id="A0A6N7QR24"/>
<dbReference type="InterPro" id="IPR036259">
    <property type="entry name" value="MFS_trans_sf"/>
</dbReference>
<dbReference type="PROSITE" id="PS50850">
    <property type="entry name" value="MFS"/>
    <property type="match status" value="1"/>
</dbReference>
<dbReference type="EMBL" id="WJPP01000002">
    <property type="protein sequence ID" value="MRH78140.1"/>
    <property type="molecule type" value="Genomic_DNA"/>
</dbReference>
<dbReference type="PANTHER" id="PTHR12778">
    <property type="entry name" value="SOLUTE CARRIER FAMILY 33 ACETYL-COA TRANSPORTER -RELATED"/>
    <property type="match status" value="1"/>
</dbReference>
<proteinExistence type="predicted"/>
<dbReference type="InterPro" id="IPR011701">
    <property type="entry name" value="MFS"/>
</dbReference>
<evidence type="ECO:0000256" key="4">
    <source>
        <dbReference type="ARBA" id="ARBA00022989"/>
    </source>
</evidence>
<evidence type="ECO:0000313" key="8">
    <source>
        <dbReference type="EMBL" id="MRH78140.1"/>
    </source>
</evidence>